<gene>
    <name evidence="6" type="ORF">A2704_01150</name>
</gene>
<dbReference type="Proteomes" id="UP000176445">
    <property type="component" value="Unassembled WGS sequence"/>
</dbReference>
<evidence type="ECO:0000256" key="2">
    <source>
        <dbReference type="ARBA" id="ARBA00022603"/>
    </source>
</evidence>
<dbReference type="AlphaFoldDB" id="A0A1F6CJL5"/>
<sequence length="425" mass="47881">MTTKSLQWRTEKRKVDDLVPHVKNPRTLSERQRSDLEASITKFNLVEIPAINTDNGVLAGHARLKIMQALGRGQEEIDVRVPSRKLTAKECEEYLLRSNRNTGSWDYELLKAFDTSFLLEIGFDEADLSNIWDDVLEIDDDGFKEEDEIEQAKDTKIKTGDFFALGGHLLLCGDSTDEAVVKRLVGDAQIDMVYVDPPFNIALDYDKGLGGRANYGGDVDDKKTDAEYRALLYKAMSAALAVSKQDSHHFWFCDSRYVGMLQSLYAELGIKYKRTCLWIKNGINPTPQVGFSKMYEPCVYGTLGKPFLSPKHTKFAEILNKDIGIGNATIDDITDMIDIWLAKRDAGDDYEHPTQKPLALHERPLTRCSKIGDRVLDLFGGSGSTLLACEQLKRKAFLVEKSPVFCQVIINRYEKFTGDNAKLLS</sequence>
<protein>
    <recommendedName>
        <fullName evidence="5">DNA methylase N-4/N-6 domain-containing protein</fullName>
    </recommendedName>
</protein>
<dbReference type="SUPFAM" id="SSF110849">
    <property type="entry name" value="ParB/Sulfiredoxin"/>
    <property type="match status" value="1"/>
</dbReference>
<dbReference type="InterPro" id="IPR036086">
    <property type="entry name" value="ParB/Sulfiredoxin_sf"/>
</dbReference>
<dbReference type="PROSITE" id="PS00092">
    <property type="entry name" value="N6_MTASE"/>
    <property type="match status" value="1"/>
</dbReference>
<dbReference type="PIRSF" id="PIRSF036758">
    <property type="entry name" value="Aden_M_ParB"/>
    <property type="match status" value="1"/>
</dbReference>
<comment type="similarity">
    <text evidence="1">Belongs to the N(4)/N(6)-methyltransferase family.</text>
</comment>
<dbReference type="GO" id="GO:0008170">
    <property type="term" value="F:N-methyltransferase activity"/>
    <property type="evidence" value="ECO:0007669"/>
    <property type="project" value="InterPro"/>
</dbReference>
<reference evidence="6 7" key="1">
    <citation type="journal article" date="2016" name="Nat. Commun.">
        <title>Thousands of microbial genomes shed light on interconnected biogeochemical processes in an aquifer system.</title>
        <authorList>
            <person name="Anantharaman K."/>
            <person name="Brown C.T."/>
            <person name="Hug L.A."/>
            <person name="Sharon I."/>
            <person name="Castelle C.J."/>
            <person name="Probst A.J."/>
            <person name="Thomas B.C."/>
            <person name="Singh A."/>
            <person name="Wilkins M.J."/>
            <person name="Karaoz U."/>
            <person name="Brodie E.L."/>
            <person name="Williams K.H."/>
            <person name="Hubbard S.S."/>
            <person name="Banfield J.F."/>
        </authorList>
    </citation>
    <scope>NUCLEOTIDE SEQUENCE [LARGE SCALE GENOMIC DNA]</scope>
</reference>
<dbReference type="SUPFAM" id="SSF53335">
    <property type="entry name" value="S-adenosyl-L-methionine-dependent methyltransferases"/>
    <property type="match status" value="1"/>
</dbReference>
<evidence type="ECO:0000256" key="4">
    <source>
        <dbReference type="ARBA" id="ARBA00022691"/>
    </source>
</evidence>
<keyword evidence="2" id="KW-0489">Methyltransferase</keyword>
<evidence type="ECO:0000259" key="5">
    <source>
        <dbReference type="Pfam" id="PF01555"/>
    </source>
</evidence>
<keyword evidence="3" id="KW-0808">Transferase</keyword>
<keyword evidence="4" id="KW-0949">S-adenosyl-L-methionine</keyword>
<dbReference type="GO" id="GO:0003677">
    <property type="term" value="F:DNA binding"/>
    <property type="evidence" value="ECO:0007669"/>
    <property type="project" value="InterPro"/>
</dbReference>
<dbReference type="InterPro" id="IPR015840">
    <property type="entry name" value="DNA_MeTrfase_ParB"/>
</dbReference>
<comment type="caution">
    <text evidence="6">The sequence shown here is derived from an EMBL/GenBank/DDBJ whole genome shotgun (WGS) entry which is preliminary data.</text>
</comment>
<dbReference type="Pfam" id="PF01555">
    <property type="entry name" value="N6_N4_Mtase"/>
    <property type="match status" value="1"/>
</dbReference>
<dbReference type="InterPro" id="IPR002941">
    <property type="entry name" value="DNA_methylase_N4/N6"/>
</dbReference>
<dbReference type="PRINTS" id="PR00506">
    <property type="entry name" value="D21N6MTFRASE"/>
</dbReference>
<evidence type="ECO:0000313" key="6">
    <source>
        <dbReference type="EMBL" id="OGG49288.1"/>
    </source>
</evidence>
<evidence type="ECO:0000256" key="1">
    <source>
        <dbReference type="ARBA" id="ARBA00006594"/>
    </source>
</evidence>
<dbReference type="InterPro" id="IPR002295">
    <property type="entry name" value="N4/N6-MTase_EcoPI_Mod-like"/>
</dbReference>
<feature type="domain" description="DNA methylase N-4/N-6" evidence="5">
    <location>
        <begin position="190"/>
        <end position="409"/>
    </location>
</feature>
<dbReference type="InterPro" id="IPR029063">
    <property type="entry name" value="SAM-dependent_MTases_sf"/>
</dbReference>
<dbReference type="EMBL" id="MFKW01000077">
    <property type="protein sequence ID" value="OGG49288.1"/>
    <property type="molecule type" value="Genomic_DNA"/>
</dbReference>
<evidence type="ECO:0000256" key="3">
    <source>
        <dbReference type="ARBA" id="ARBA00022679"/>
    </source>
</evidence>
<dbReference type="GO" id="GO:0032259">
    <property type="term" value="P:methylation"/>
    <property type="evidence" value="ECO:0007669"/>
    <property type="project" value="UniProtKB-KW"/>
</dbReference>
<organism evidence="6 7">
    <name type="scientific">Candidatus Kaiserbacteria bacterium RIFCSPHIGHO2_01_FULL_54_36b</name>
    <dbReference type="NCBI Taxonomy" id="1798483"/>
    <lineage>
        <taxon>Bacteria</taxon>
        <taxon>Candidatus Kaiseribacteriota</taxon>
    </lineage>
</organism>
<evidence type="ECO:0000313" key="7">
    <source>
        <dbReference type="Proteomes" id="UP000176445"/>
    </source>
</evidence>
<dbReference type="InterPro" id="IPR002052">
    <property type="entry name" value="DNA_methylase_N6_adenine_CS"/>
</dbReference>
<proteinExistence type="inferred from homology"/>
<dbReference type="Gene3D" id="3.40.50.150">
    <property type="entry name" value="Vaccinia Virus protein VP39"/>
    <property type="match status" value="1"/>
</dbReference>
<accession>A0A1F6CJL5</accession>
<name>A0A1F6CJL5_9BACT</name>